<protein>
    <submittedName>
        <fullName evidence="2">Uncharacterized protein</fullName>
    </submittedName>
</protein>
<feature type="compositionally biased region" description="Gly residues" evidence="1">
    <location>
        <begin position="111"/>
        <end position="122"/>
    </location>
</feature>
<name>A0A0F9CHF4_9ZZZZ</name>
<organism evidence="2">
    <name type="scientific">marine sediment metagenome</name>
    <dbReference type="NCBI Taxonomy" id="412755"/>
    <lineage>
        <taxon>unclassified sequences</taxon>
        <taxon>metagenomes</taxon>
        <taxon>ecological metagenomes</taxon>
    </lineage>
</organism>
<dbReference type="EMBL" id="LAZR01033281">
    <property type="protein sequence ID" value="KKL48549.1"/>
    <property type="molecule type" value="Genomic_DNA"/>
</dbReference>
<reference evidence="2" key="1">
    <citation type="journal article" date="2015" name="Nature">
        <title>Complex archaea that bridge the gap between prokaryotes and eukaryotes.</title>
        <authorList>
            <person name="Spang A."/>
            <person name="Saw J.H."/>
            <person name="Jorgensen S.L."/>
            <person name="Zaremba-Niedzwiedzka K."/>
            <person name="Martijn J."/>
            <person name="Lind A.E."/>
            <person name="van Eijk R."/>
            <person name="Schleper C."/>
            <person name="Guy L."/>
            <person name="Ettema T.J."/>
        </authorList>
    </citation>
    <scope>NUCLEOTIDE SEQUENCE</scope>
</reference>
<sequence length="406" mass="43930">QMGPPSPPVYKHGGAVRQLRKKYEHGGKAIGLGGEELPDMTDEERYLAIQRNSVNRGAAMGDAVFGKLSEIGRANRSIMSAGPEQEAAVQGIPTDTPPEDVVPPTEQPSPAGGGAPVGGGGSPSPQAIPTAQDEEEIDFSTEAREVMPEDLPSQTAKDWEDEQSYWAASAIMEGKDPFAAMDKVKQQQQDGFTRYSMQATTLMDAGDLEGAARALYAAYQHFPNGKDVRFGIQKGKDGQRVMVAMGRDEKTGEASGPPQVIDRNTITRMVENMQKPGALRAWTTDWQAMEAKLWGQGFKRDELKEKGRHNRAMEGAYEARTAAVGAGGGMKQTDLDRAFGEFIGDQELEKLNDPDTARYLARVMSEVYQKTGGGRGGDAYSSVIEAVMAAYNDGSLESLREQYGLQ</sequence>
<feature type="non-terminal residue" evidence="2">
    <location>
        <position position="1"/>
    </location>
</feature>
<feature type="region of interest" description="Disordered" evidence="1">
    <location>
        <begin position="79"/>
        <end position="134"/>
    </location>
</feature>
<evidence type="ECO:0000256" key="1">
    <source>
        <dbReference type="SAM" id="MobiDB-lite"/>
    </source>
</evidence>
<comment type="caution">
    <text evidence="2">The sequence shown here is derived from an EMBL/GenBank/DDBJ whole genome shotgun (WGS) entry which is preliminary data.</text>
</comment>
<evidence type="ECO:0000313" key="2">
    <source>
        <dbReference type="EMBL" id="KKL48549.1"/>
    </source>
</evidence>
<dbReference type="AlphaFoldDB" id="A0A0F9CHF4"/>
<gene>
    <name evidence="2" type="ORF">LCGC14_2324390</name>
</gene>
<accession>A0A0F9CHF4</accession>
<proteinExistence type="predicted"/>